<evidence type="ECO:0000256" key="8">
    <source>
        <dbReference type="SAM" id="Phobius"/>
    </source>
</evidence>
<gene>
    <name evidence="9" type="ORF">RZO55_24220</name>
</gene>
<dbReference type="Proteomes" id="UP001276854">
    <property type="component" value="Unassembled WGS sequence"/>
</dbReference>
<dbReference type="RefSeq" id="WP_318066841.1">
    <property type="nucleotide sequence ID" value="NZ_JAWONS010000329.1"/>
</dbReference>
<dbReference type="SMART" id="SM00793">
    <property type="entry name" value="AgrB"/>
    <property type="match status" value="1"/>
</dbReference>
<keyword evidence="7 8" id="KW-0472">Membrane</keyword>
<feature type="transmembrane region" description="Helical" evidence="8">
    <location>
        <begin position="106"/>
        <end position="123"/>
    </location>
</feature>
<evidence type="ECO:0000313" key="9">
    <source>
        <dbReference type="EMBL" id="MDW2800680.1"/>
    </source>
</evidence>
<feature type="transmembrane region" description="Helical" evidence="8">
    <location>
        <begin position="80"/>
        <end position="100"/>
    </location>
</feature>
<keyword evidence="10" id="KW-1185">Reference proteome</keyword>
<evidence type="ECO:0000256" key="1">
    <source>
        <dbReference type="ARBA" id="ARBA00022475"/>
    </source>
</evidence>
<protein>
    <submittedName>
        <fullName evidence="9">Accessory gene regulator B family protein</fullName>
    </submittedName>
</protein>
<evidence type="ECO:0000256" key="7">
    <source>
        <dbReference type="ARBA" id="ARBA00023136"/>
    </source>
</evidence>
<evidence type="ECO:0000256" key="5">
    <source>
        <dbReference type="ARBA" id="ARBA00022801"/>
    </source>
</evidence>
<keyword evidence="4 8" id="KW-0812">Transmembrane</keyword>
<feature type="transmembrane region" description="Helical" evidence="8">
    <location>
        <begin position="168"/>
        <end position="189"/>
    </location>
</feature>
<accession>A0ABU4GSR1</accession>
<keyword evidence="3" id="KW-0645">Protease</keyword>
<keyword evidence="1" id="KW-1003">Cell membrane</keyword>
<proteinExistence type="predicted"/>
<keyword evidence="6 8" id="KW-1133">Transmembrane helix</keyword>
<feature type="transmembrane region" description="Helical" evidence="8">
    <location>
        <begin position="144"/>
        <end position="162"/>
    </location>
</feature>
<evidence type="ECO:0000256" key="6">
    <source>
        <dbReference type="ARBA" id="ARBA00022989"/>
    </source>
</evidence>
<organism evidence="9 10">
    <name type="scientific">Clostridium boliviensis</name>
    <dbReference type="NCBI Taxonomy" id="318465"/>
    <lineage>
        <taxon>Bacteria</taxon>
        <taxon>Bacillati</taxon>
        <taxon>Bacillota</taxon>
        <taxon>Clostridia</taxon>
        <taxon>Eubacteriales</taxon>
        <taxon>Clostridiaceae</taxon>
        <taxon>Clostridium</taxon>
    </lineage>
</organism>
<reference evidence="9 10" key="1">
    <citation type="submission" date="2023-10" db="EMBL/GenBank/DDBJ databases">
        <title>A novel Glycoside Hydrolase 43-Like Enzyme from Clostrdium boliviensis is an Endo-xylanase, and a Candidate for Xylooligosaccharides Production from Different Xylan Substrates.</title>
        <authorList>
            <person name="Alvarez M.T."/>
            <person name="Rocabado-Villegas L.R."/>
            <person name="Salas-Veizaga D.M."/>
            <person name="Linares-Pasten J.A."/>
            <person name="Gudmundsdottir E.E."/>
            <person name="Hreggvidsson G.O."/>
            <person name="Adlercreutz P."/>
            <person name="Nordberg Karlsson E."/>
        </authorList>
    </citation>
    <scope>NUCLEOTIDE SEQUENCE [LARGE SCALE GENOMIC DNA]</scope>
    <source>
        <strain evidence="9 10">E-1</strain>
    </source>
</reference>
<evidence type="ECO:0000313" key="10">
    <source>
        <dbReference type="Proteomes" id="UP001276854"/>
    </source>
</evidence>
<comment type="caution">
    <text evidence="9">The sequence shown here is derived from an EMBL/GenBank/DDBJ whole genome shotgun (WGS) entry which is preliminary data.</text>
</comment>
<keyword evidence="5" id="KW-0378">Hydrolase</keyword>
<evidence type="ECO:0000256" key="2">
    <source>
        <dbReference type="ARBA" id="ARBA00022654"/>
    </source>
</evidence>
<evidence type="ECO:0000256" key="4">
    <source>
        <dbReference type="ARBA" id="ARBA00022692"/>
    </source>
</evidence>
<dbReference type="InterPro" id="IPR006741">
    <property type="entry name" value="AgrB"/>
</dbReference>
<dbReference type="EMBL" id="JAWONS010000329">
    <property type="protein sequence ID" value="MDW2800680.1"/>
    <property type="molecule type" value="Genomic_DNA"/>
</dbReference>
<feature type="transmembrane region" description="Helical" evidence="8">
    <location>
        <begin position="54"/>
        <end position="71"/>
    </location>
</feature>
<dbReference type="Pfam" id="PF04647">
    <property type="entry name" value="AgrB"/>
    <property type="match status" value="1"/>
</dbReference>
<evidence type="ECO:0000256" key="3">
    <source>
        <dbReference type="ARBA" id="ARBA00022670"/>
    </source>
</evidence>
<name>A0ABU4GSR1_9CLOT</name>
<keyword evidence="2" id="KW-0673">Quorum sensing</keyword>
<feature type="transmembrane region" description="Helical" evidence="8">
    <location>
        <begin position="26"/>
        <end position="48"/>
    </location>
</feature>
<sequence>MLQTIAEEISLRLVTNKVISIENRKYYTYGIELVLNNIVIFLSIGLIGFLTKRVFISLIYVVTYCSIRNYVGGYHCKTHINCYCTTLFLYLLMLFLNYYLSNNRLIVSYGLIAVAIPVIYIFTPVDYGIGSILDNDRKKYRVKSFMLIAIALAIYILANVLHQTEVSFAVAWAIFIVFSLMLLSLFINLSETRRKKNEE</sequence>